<evidence type="ECO:0000256" key="1">
    <source>
        <dbReference type="ARBA" id="ARBA00004429"/>
    </source>
</evidence>
<evidence type="ECO:0000259" key="9">
    <source>
        <dbReference type="Pfam" id="PF00482"/>
    </source>
</evidence>
<feature type="transmembrane region" description="Helical" evidence="8">
    <location>
        <begin position="193"/>
        <end position="216"/>
    </location>
</feature>
<dbReference type="Proteomes" id="UP000464954">
    <property type="component" value="Chromosome"/>
</dbReference>
<evidence type="ECO:0000256" key="6">
    <source>
        <dbReference type="ARBA" id="ARBA00022989"/>
    </source>
</evidence>
<gene>
    <name evidence="10" type="ORF">GT409_14025</name>
</gene>
<dbReference type="EMBL" id="CP047593">
    <property type="protein sequence ID" value="QHI70508.1"/>
    <property type="molecule type" value="Genomic_DNA"/>
</dbReference>
<proteinExistence type="inferred from homology"/>
<evidence type="ECO:0000256" key="8">
    <source>
        <dbReference type="SAM" id="Phobius"/>
    </source>
</evidence>
<dbReference type="PRINTS" id="PR00812">
    <property type="entry name" value="BCTERIALGSPF"/>
</dbReference>
<evidence type="ECO:0000256" key="4">
    <source>
        <dbReference type="ARBA" id="ARBA00022519"/>
    </source>
</evidence>
<comment type="similarity">
    <text evidence="2">Belongs to the GSP F family.</text>
</comment>
<name>A0A6P1MEP8_9BACT</name>
<evidence type="ECO:0000256" key="2">
    <source>
        <dbReference type="ARBA" id="ARBA00005745"/>
    </source>
</evidence>
<evidence type="ECO:0000256" key="7">
    <source>
        <dbReference type="ARBA" id="ARBA00023136"/>
    </source>
</evidence>
<evidence type="ECO:0000313" key="10">
    <source>
        <dbReference type="EMBL" id="QHI70508.1"/>
    </source>
</evidence>
<dbReference type="GO" id="GO:0005886">
    <property type="term" value="C:plasma membrane"/>
    <property type="evidence" value="ECO:0007669"/>
    <property type="project" value="UniProtKB-SubCell"/>
</dbReference>
<feature type="transmembrane region" description="Helical" evidence="8">
    <location>
        <begin position="400"/>
        <end position="427"/>
    </location>
</feature>
<dbReference type="PANTHER" id="PTHR30012:SF0">
    <property type="entry name" value="TYPE II SECRETION SYSTEM PROTEIN F-RELATED"/>
    <property type="match status" value="1"/>
</dbReference>
<keyword evidence="6 8" id="KW-1133">Transmembrane helix</keyword>
<organism evidence="10 11">
    <name type="scientific">Tichowtungia aerotolerans</name>
    <dbReference type="NCBI Taxonomy" id="2697043"/>
    <lineage>
        <taxon>Bacteria</taxon>
        <taxon>Pseudomonadati</taxon>
        <taxon>Kiritimatiellota</taxon>
        <taxon>Tichowtungiia</taxon>
        <taxon>Tichowtungiales</taxon>
        <taxon>Tichowtungiaceae</taxon>
        <taxon>Tichowtungia</taxon>
    </lineage>
</organism>
<feature type="domain" description="Type II secretion system protein GspF" evidence="9">
    <location>
        <begin position="298"/>
        <end position="419"/>
    </location>
</feature>
<dbReference type="KEGG" id="taer:GT409_14025"/>
<dbReference type="AlphaFoldDB" id="A0A6P1MEP8"/>
<dbReference type="RefSeq" id="WP_160629684.1">
    <property type="nucleotide sequence ID" value="NZ_CP047593.1"/>
</dbReference>
<protein>
    <recommendedName>
        <fullName evidence="9">Type II secretion system protein GspF domain-containing protein</fullName>
    </recommendedName>
</protein>
<dbReference type="InterPro" id="IPR003004">
    <property type="entry name" value="GspF/PilC"/>
</dbReference>
<keyword evidence="5 8" id="KW-0812">Transmembrane</keyword>
<accession>A0A6P1MEP8</accession>
<keyword evidence="4" id="KW-0997">Cell inner membrane</keyword>
<feature type="domain" description="Type II secretion system protein GspF" evidence="9">
    <location>
        <begin position="94"/>
        <end position="217"/>
    </location>
</feature>
<reference evidence="10 11" key="1">
    <citation type="submission" date="2020-01" db="EMBL/GenBank/DDBJ databases">
        <title>Ponticoccus aerotolerans gen. nov., sp. nov., an anaerobic bacterium and proposal of Ponticoccusceae fam. nov., Ponticoccusles ord. nov. and Ponticoccuse classis nov. in the phylum Kiritimatiellaeota.</title>
        <authorList>
            <person name="Zhou L.Y."/>
            <person name="Du Z.J."/>
        </authorList>
    </citation>
    <scope>NUCLEOTIDE SEQUENCE [LARGE SCALE GENOMIC DNA]</scope>
    <source>
        <strain evidence="10 11">S-5007</strain>
    </source>
</reference>
<keyword evidence="11" id="KW-1185">Reference proteome</keyword>
<comment type="subcellular location">
    <subcellularLocation>
        <location evidence="1">Cell inner membrane</location>
        <topology evidence="1">Multi-pass membrane protein</topology>
    </subcellularLocation>
</comment>
<dbReference type="FunFam" id="1.20.81.30:FF:000001">
    <property type="entry name" value="Type II secretion system protein F"/>
    <property type="match status" value="2"/>
</dbReference>
<dbReference type="InterPro" id="IPR018076">
    <property type="entry name" value="T2SS_GspF_dom"/>
</dbReference>
<keyword evidence="3" id="KW-1003">Cell membrane</keyword>
<evidence type="ECO:0000313" key="11">
    <source>
        <dbReference type="Proteomes" id="UP000464954"/>
    </source>
</evidence>
<evidence type="ECO:0000256" key="5">
    <source>
        <dbReference type="ARBA" id="ARBA00022692"/>
    </source>
</evidence>
<keyword evidence="7 8" id="KW-0472">Membrane</keyword>
<dbReference type="Pfam" id="PF00482">
    <property type="entry name" value="T2SSF"/>
    <property type="match status" value="2"/>
</dbReference>
<dbReference type="Gene3D" id="1.20.81.30">
    <property type="entry name" value="Type II secretion system (T2SS), domain F"/>
    <property type="match status" value="2"/>
</dbReference>
<dbReference type="PANTHER" id="PTHR30012">
    <property type="entry name" value="GENERAL SECRETION PATHWAY PROTEIN"/>
    <property type="match status" value="1"/>
</dbReference>
<dbReference type="InterPro" id="IPR042094">
    <property type="entry name" value="T2SS_GspF_sf"/>
</dbReference>
<sequence>MKQFNYTAKDASGKLIRNMIEAETRQSALSELRRKGLTVVSLMEQDGHHSPITERIRETAQNYRQSAKEKEDLTLASKKKIISARIRLSDMAIFCRQLAISVNSGLSLREALEGIHEDMDVPALKRVLDDIIRKLHDGIPFSKAVANHPRVFSPVFIGMIRAAEEAGSLPETLDRLAAYMESSDKLRRKIKSLMAYPAFVAGFFILICLVMVLAIIPRFQRIFGDLNADLPKFTQAVFAINQYIVTHFLFIVGIAALLSIGYILYGRTKTGGLQIAKIKLDMPLSGTCLKRYIIARICRCLSIMLKSGVPVSTALRIVAKIGDNLAIERAIDEAHAKIISGSTIAAGLNQTDVFPALLIRMLGVGESAGRLPDVLDRVSDAYEDQVEAAITTSTALLEPVIITVFGMMVLLLIISIYLPVFSVAAHIR</sequence>
<feature type="transmembrane region" description="Helical" evidence="8">
    <location>
        <begin position="236"/>
        <end position="265"/>
    </location>
</feature>
<evidence type="ECO:0000256" key="3">
    <source>
        <dbReference type="ARBA" id="ARBA00022475"/>
    </source>
</evidence>